<accession>A0A5B9PAZ9</accession>
<evidence type="ECO:0000256" key="1">
    <source>
        <dbReference type="SAM" id="MobiDB-lite"/>
    </source>
</evidence>
<feature type="region of interest" description="Disordered" evidence="1">
    <location>
        <begin position="19"/>
        <end position="43"/>
    </location>
</feature>
<dbReference type="STRING" id="980251.GCA_001642875_00184"/>
<evidence type="ECO:0000313" key="3">
    <source>
        <dbReference type="Proteomes" id="UP000322214"/>
    </source>
</evidence>
<dbReference type="Proteomes" id="UP000322214">
    <property type="component" value="Chromosome"/>
</dbReference>
<protein>
    <submittedName>
        <fullName evidence="2">Uncharacterized protein</fullName>
    </submittedName>
</protein>
<name>A0A5B9PAZ9_9BACT</name>
<feature type="compositionally biased region" description="Basic and acidic residues" evidence="1">
    <location>
        <begin position="19"/>
        <end position="30"/>
    </location>
</feature>
<reference evidence="2 3" key="1">
    <citation type="submission" date="2019-08" db="EMBL/GenBank/DDBJ databases">
        <title>Deep-cultivation of Planctomycetes and their phenomic and genomic characterization uncovers novel biology.</title>
        <authorList>
            <person name="Wiegand S."/>
            <person name="Jogler M."/>
            <person name="Boedeker C."/>
            <person name="Pinto D."/>
            <person name="Vollmers J."/>
            <person name="Rivas-Marin E."/>
            <person name="Kohn T."/>
            <person name="Peeters S.H."/>
            <person name="Heuer A."/>
            <person name="Rast P."/>
            <person name="Oberbeckmann S."/>
            <person name="Bunk B."/>
            <person name="Jeske O."/>
            <person name="Meyerdierks A."/>
            <person name="Storesund J.E."/>
            <person name="Kallscheuer N."/>
            <person name="Luecker S."/>
            <person name="Lage O.M."/>
            <person name="Pohl T."/>
            <person name="Merkel B.J."/>
            <person name="Hornburger P."/>
            <person name="Mueller R.-W."/>
            <person name="Bruemmer F."/>
            <person name="Labrenz M."/>
            <person name="Spormann A.M."/>
            <person name="Op den Camp H."/>
            <person name="Overmann J."/>
            <person name="Amann R."/>
            <person name="Jetten M.S.M."/>
            <person name="Mascher T."/>
            <person name="Medema M.H."/>
            <person name="Devos D.P."/>
            <person name="Kaster A.-K."/>
            <person name="Ovreas L."/>
            <person name="Rohde M."/>
            <person name="Galperin M.Y."/>
            <person name="Jogler C."/>
        </authorList>
    </citation>
    <scope>NUCLEOTIDE SEQUENCE [LARGE SCALE GENOMIC DNA]</scope>
    <source>
        <strain evidence="2 3">FC18</strain>
    </source>
</reference>
<evidence type="ECO:0000313" key="2">
    <source>
        <dbReference type="EMBL" id="QEG23897.1"/>
    </source>
</evidence>
<dbReference type="EMBL" id="CP042912">
    <property type="protein sequence ID" value="QEG23897.1"/>
    <property type="molecule type" value="Genomic_DNA"/>
</dbReference>
<proteinExistence type="predicted"/>
<organism evidence="2 3">
    <name type="scientific">Mariniblastus fucicola</name>
    <dbReference type="NCBI Taxonomy" id="980251"/>
    <lineage>
        <taxon>Bacteria</taxon>
        <taxon>Pseudomonadati</taxon>
        <taxon>Planctomycetota</taxon>
        <taxon>Planctomycetia</taxon>
        <taxon>Pirellulales</taxon>
        <taxon>Pirellulaceae</taxon>
        <taxon>Mariniblastus</taxon>
    </lineage>
</organism>
<dbReference type="AlphaFoldDB" id="A0A5B9PAZ9"/>
<gene>
    <name evidence="2" type="ORF">MFFC18_38010</name>
</gene>
<dbReference type="KEGG" id="mff:MFFC18_38010"/>
<keyword evidence="3" id="KW-1185">Reference proteome</keyword>
<sequence length="162" mass="18884">MKSIPNNEHEARKVELEAAYKKGRRFKDQPPGRASRPAKSIETPEFLRLPIEPARNRKVARGVLKIYYPSDTNFRPIQGHPEYESTRCQLVVRCPICDRKHRHSWDSRHDHTHVESRVSDCGRGSRNYWISVDPKKRHCVKPGRMVVRPTQPINQTEIGVNQ</sequence>